<comment type="caution">
    <text evidence="1">The sequence shown here is derived from an EMBL/GenBank/DDBJ whole genome shotgun (WGS) entry which is preliminary data.</text>
</comment>
<reference evidence="1 2" key="1">
    <citation type="journal article" date="2018" name="Nat. Genet.">
        <title>Extensive intraspecific gene order and gene structural variations between Mo17 and other maize genomes.</title>
        <authorList>
            <person name="Sun S."/>
            <person name="Zhou Y."/>
            <person name="Chen J."/>
            <person name="Shi J."/>
            <person name="Zhao H."/>
            <person name="Zhao H."/>
            <person name="Song W."/>
            <person name="Zhang M."/>
            <person name="Cui Y."/>
            <person name="Dong X."/>
            <person name="Liu H."/>
            <person name="Ma X."/>
            <person name="Jiao Y."/>
            <person name="Wang B."/>
            <person name="Wei X."/>
            <person name="Stein J.C."/>
            <person name="Glaubitz J.C."/>
            <person name="Lu F."/>
            <person name="Yu G."/>
            <person name="Liang C."/>
            <person name="Fengler K."/>
            <person name="Li B."/>
            <person name="Rafalski A."/>
            <person name="Schnable P.S."/>
            <person name="Ware D.H."/>
            <person name="Buckler E.S."/>
            <person name="Lai J."/>
        </authorList>
    </citation>
    <scope>NUCLEOTIDE SEQUENCE [LARGE SCALE GENOMIC DNA]</scope>
    <source>
        <strain evidence="2">cv. Missouri 17</strain>
        <tissue evidence="1">Seedling</tissue>
    </source>
</reference>
<gene>
    <name evidence="1" type="ORF">Zm00014a_020765</name>
</gene>
<sequence>MEHCYVGQPISRAEAMPERRSRFWQMDAPPPPRAEVICPQPRRATRIPLTAVETLNKASPKMNGAFPPYRSDSTCDILDLILSKNDSDGDSSSQVGFLCGSPPIRADNPVIHDPQFGKRLPSFSPLGGSSYGKMPAVRVEVGSPSCGVSSSPKVRIEGFACGNSETHYAVTFV</sequence>
<protein>
    <submittedName>
        <fullName evidence="1">Uncharacterized protein</fullName>
    </submittedName>
</protein>
<dbReference type="KEGG" id="zma:100276250"/>
<accession>A0A1Q1BL99</accession>
<proteinExistence type="predicted"/>
<dbReference type="EMBL" id="NCVQ01000009">
    <property type="protein sequence ID" value="PWZ11569.1"/>
    <property type="molecule type" value="Genomic_DNA"/>
</dbReference>
<dbReference type="PANTHER" id="PTHR33384:SF20">
    <property type="match status" value="1"/>
</dbReference>
<dbReference type="HOGENOM" id="CLU_091877_0_0_1"/>
<dbReference type="OMA" id="VRFNTIG"/>
<dbReference type="EMBL" id="NCVQ01000009">
    <property type="protein sequence ID" value="PWZ11570.1"/>
    <property type="molecule type" value="Genomic_DNA"/>
</dbReference>
<evidence type="ECO:0000313" key="2">
    <source>
        <dbReference type="Proteomes" id="UP000251960"/>
    </source>
</evidence>
<dbReference type="Proteomes" id="UP000251960">
    <property type="component" value="Chromosome 8"/>
</dbReference>
<dbReference type="OrthoDB" id="1917254at2759"/>
<dbReference type="EMBL" id="NCVQ01000009">
    <property type="protein sequence ID" value="PWZ11571.1"/>
    <property type="molecule type" value="Genomic_DNA"/>
</dbReference>
<organism evidence="1">
    <name type="scientific">Zea mays</name>
    <name type="common">Maize</name>
    <dbReference type="NCBI Taxonomy" id="4577"/>
    <lineage>
        <taxon>Eukaryota</taxon>
        <taxon>Viridiplantae</taxon>
        <taxon>Streptophyta</taxon>
        <taxon>Embryophyta</taxon>
        <taxon>Tracheophyta</taxon>
        <taxon>Spermatophyta</taxon>
        <taxon>Magnoliopsida</taxon>
        <taxon>Liliopsida</taxon>
        <taxon>Poales</taxon>
        <taxon>Poaceae</taxon>
        <taxon>PACMAD clade</taxon>
        <taxon>Panicoideae</taxon>
        <taxon>Andropogonodae</taxon>
        <taxon>Andropogoneae</taxon>
        <taxon>Tripsacinae</taxon>
        <taxon>Zea</taxon>
    </lineage>
</organism>
<evidence type="ECO:0000313" key="1">
    <source>
        <dbReference type="EMBL" id="PWZ11570.1"/>
    </source>
</evidence>
<dbReference type="AlphaFoldDB" id="A0A1Q1BL99"/>
<dbReference type="PANTHER" id="PTHR33384">
    <property type="entry name" value="EXPRESSED PROTEIN"/>
    <property type="match status" value="1"/>
</dbReference>
<name>A0A1Q1BL99_MAIZE</name>